<feature type="region of interest" description="Disordered" evidence="2">
    <location>
        <begin position="1"/>
        <end position="112"/>
    </location>
</feature>
<accession>A0AA40A3B5</accession>
<evidence type="ECO:0000256" key="2">
    <source>
        <dbReference type="SAM" id="MobiDB-lite"/>
    </source>
</evidence>
<protein>
    <recommendedName>
        <fullName evidence="3">Zn(2)-C6 fungal-type domain-containing protein</fullName>
    </recommendedName>
</protein>
<feature type="compositionally biased region" description="Polar residues" evidence="2">
    <location>
        <begin position="52"/>
        <end position="64"/>
    </location>
</feature>
<evidence type="ECO:0000313" key="5">
    <source>
        <dbReference type="Proteomes" id="UP001172102"/>
    </source>
</evidence>
<evidence type="ECO:0000313" key="4">
    <source>
        <dbReference type="EMBL" id="KAK0708520.1"/>
    </source>
</evidence>
<feature type="compositionally biased region" description="Polar residues" evidence="2">
    <location>
        <begin position="17"/>
        <end position="26"/>
    </location>
</feature>
<dbReference type="PANTHER" id="PTHR35392">
    <property type="entry name" value="ZN(II)2CYS6 TRANSCRIPTION FACTOR (EUROFUNG)-RELATED-RELATED"/>
    <property type="match status" value="1"/>
</dbReference>
<dbReference type="EMBL" id="JAUKUA010000006">
    <property type="protein sequence ID" value="KAK0708520.1"/>
    <property type="molecule type" value="Genomic_DNA"/>
</dbReference>
<feature type="compositionally biased region" description="Basic and acidic residues" evidence="2">
    <location>
        <begin position="34"/>
        <end position="47"/>
    </location>
</feature>
<keyword evidence="5" id="KW-1185">Reference proteome</keyword>
<dbReference type="InterPro" id="IPR052973">
    <property type="entry name" value="Fungal_sec-metab_reg_TF"/>
</dbReference>
<sequence>MLTPGSSTSATTDSSSGIVVTPNSAAEPSYQEAEPLKRKREDSHEEAGLFDVSQTEIKATTANAPSLGPCSKVWTLPPRIRRRKKPKTDDVPSKRKRDPREVARDGPKKRGAYTDVTKKQNTALTRILKSCIRCRMNRSRCNPDPRDPYGPCLTCKGITGPTLCKMPCCRYIVTDASLYREQREPYQLYSRRWKSMDIIDIPASDWASSEIVRIVVSPNHLDAPFEFSVREFIPVEGDMLEEQWMTATGKKRVPIPRYALADMHQTANEMKNYVERNVWKFIGVTVGSLDQLLFETYTMAFRYIGQANTAEERDLLSNTFRLWVTCRLISNPVHICGEEKLGGHTVYSPDSLHNGKVPMPVVMTAQFECINYTTFLRPLSKAVLKQLNELVLAKKREYWLTIYFSMFVLLHSCAMMTKRDAETAAQYDMGTHYANPESIRAHHTGAQTILAHFHFINKGVIPFSLPHTEAGKQELAKAANLSDEQVEFVWRTSNMVNNPQRAACMRYVRERGMVGEDLYWVSMLYDKEWKPTAND</sequence>
<dbReference type="GO" id="GO:0008270">
    <property type="term" value="F:zinc ion binding"/>
    <property type="evidence" value="ECO:0007669"/>
    <property type="project" value="InterPro"/>
</dbReference>
<evidence type="ECO:0000256" key="1">
    <source>
        <dbReference type="ARBA" id="ARBA00023242"/>
    </source>
</evidence>
<dbReference type="Proteomes" id="UP001172102">
    <property type="component" value="Unassembled WGS sequence"/>
</dbReference>
<reference evidence="4" key="1">
    <citation type="submission" date="2023-06" db="EMBL/GenBank/DDBJ databases">
        <title>Genome-scale phylogeny and comparative genomics of the fungal order Sordariales.</title>
        <authorList>
            <consortium name="Lawrence Berkeley National Laboratory"/>
            <person name="Hensen N."/>
            <person name="Bonometti L."/>
            <person name="Westerberg I."/>
            <person name="Brannstrom I.O."/>
            <person name="Guillou S."/>
            <person name="Cros-Aarteil S."/>
            <person name="Calhoun S."/>
            <person name="Haridas S."/>
            <person name="Kuo A."/>
            <person name="Mondo S."/>
            <person name="Pangilinan J."/>
            <person name="Riley R."/>
            <person name="Labutti K."/>
            <person name="Andreopoulos B."/>
            <person name="Lipzen A."/>
            <person name="Chen C."/>
            <person name="Yanf M."/>
            <person name="Daum C."/>
            <person name="Ng V."/>
            <person name="Clum A."/>
            <person name="Steindorff A."/>
            <person name="Ohm R."/>
            <person name="Martin F."/>
            <person name="Silar P."/>
            <person name="Natvig D."/>
            <person name="Lalanne C."/>
            <person name="Gautier V."/>
            <person name="Ament-Velasquez S.L."/>
            <person name="Kruys A."/>
            <person name="Hutchinson M.I."/>
            <person name="Powell A.J."/>
            <person name="Barry K."/>
            <person name="Miller A.N."/>
            <person name="Grigoriev I.V."/>
            <person name="Debuchy R."/>
            <person name="Gladieux P."/>
            <person name="Thoren M.H."/>
            <person name="Johannesson H."/>
        </authorList>
    </citation>
    <scope>NUCLEOTIDE SEQUENCE</scope>
    <source>
        <strain evidence="4">SMH4607-1</strain>
    </source>
</reference>
<dbReference type="GO" id="GO:0000981">
    <property type="term" value="F:DNA-binding transcription factor activity, RNA polymerase II-specific"/>
    <property type="evidence" value="ECO:0007669"/>
    <property type="project" value="InterPro"/>
</dbReference>
<proteinExistence type="predicted"/>
<keyword evidence="1" id="KW-0539">Nucleus</keyword>
<evidence type="ECO:0000259" key="3">
    <source>
        <dbReference type="PROSITE" id="PS00463"/>
    </source>
</evidence>
<dbReference type="InterPro" id="IPR001138">
    <property type="entry name" value="Zn2Cys6_DnaBD"/>
</dbReference>
<name>A0AA40A3B5_9PEZI</name>
<comment type="caution">
    <text evidence="4">The sequence shown here is derived from an EMBL/GenBank/DDBJ whole genome shotgun (WGS) entry which is preliminary data.</text>
</comment>
<dbReference type="PANTHER" id="PTHR35392:SF3">
    <property type="entry name" value="ZN(2)-C6 FUNGAL-TYPE DOMAIN-CONTAINING PROTEIN"/>
    <property type="match status" value="1"/>
</dbReference>
<gene>
    <name evidence="4" type="ORF">B0H67DRAFT_496689</name>
</gene>
<organism evidence="4 5">
    <name type="scientific">Lasiosphaeris hirsuta</name>
    <dbReference type="NCBI Taxonomy" id="260670"/>
    <lineage>
        <taxon>Eukaryota</taxon>
        <taxon>Fungi</taxon>
        <taxon>Dikarya</taxon>
        <taxon>Ascomycota</taxon>
        <taxon>Pezizomycotina</taxon>
        <taxon>Sordariomycetes</taxon>
        <taxon>Sordariomycetidae</taxon>
        <taxon>Sordariales</taxon>
        <taxon>Lasiosphaeriaceae</taxon>
        <taxon>Lasiosphaeris</taxon>
    </lineage>
</organism>
<feature type="domain" description="Zn(2)-C6 fungal-type" evidence="3">
    <location>
        <begin position="130"/>
        <end position="164"/>
    </location>
</feature>
<dbReference type="AlphaFoldDB" id="A0AA40A3B5"/>
<dbReference type="PROSITE" id="PS00463">
    <property type="entry name" value="ZN2_CY6_FUNGAL_1"/>
    <property type="match status" value="1"/>
</dbReference>
<feature type="compositionally biased region" description="Low complexity" evidence="2">
    <location>
        <begin position="1"/>
        <end position="16"/>
    </location>
</feature>
<feature type="compositionally biased region" description="Basic and acidic residues" evidence="2">
    <location>
        <begin position="87"/>
        <end position="108"/>
    </location>
</feature>